<dbReference type="PANTHER" id="PTHR37216:SF1">
    <property type="entry name" value="EXPRESSED PROTEIN"/>
    <property type="match status" value="1"/>
</dbReference>
<dbReference type="OrthoDB" id="785636at2759"/>
<dbReference type="Pfam" id="PF25284">
    <property type="entry name" value="DUF7874"/>
    <property type="match status" value="1"/>
</dbReference>
<organism evidence="1 2">
    <name type="scientific">Nicotiana tabacum</name>
    <name type="common">Common tobacco</name>
    <dbReference type="NCBI Taxonomy" id="4097"/>
    <lineage>
        <taxon>Eukaryota</taxon>
        <taxon>Viridiplantae</taxon>
        <taxon>Streptophyta</taxon>
        <taxon>Embryophyta</taxon>
        <taxon>Tracheophyta</taxon>
        <taxon>Spermatophyta</taxon>
        <taxon>Magnoliopsida</taxon>
        <taxon>eudicotyledons</taxon>
        <taxon>Gunneridae</taxon>
        <taxon>Pentapetalae</taxon>
        <taxon>asterids</taxon>
        <taxon>lamiids</taxon>
        <taxon>Solanales</taxon>
        <taxon>Solanaceae</taxon>
        <taxon>Nicotianoideae</taxon>
        <taxon>Nicotianeae</taxon>
        <taxon>Nicotiana</taxon>
    </lineage>
</organism>
<dbReference type="OMA" id="AFYHAIY"/>
<proteinExistence type="predicted"/>
<dbReference type="Proteomes" id="UP000790787">
    <property type="component" value="Chromosome 15"/>
</dbReference>
<dbReference type="GeneID" id="107807430"/>
<dbReference type="PaxDb" id="4097-A0A1S4BEN7"/>
<dbReference type="STRING" id="4097.A0A1S4BEN7"/>
<evidence type="ECO:0000313" key="1">
    <source>
        <dbReference type="Proteomes" id="UP000790787"/>
    </source>
</evidence>
<reference evidence="1" key="1">
    <citation type="journal article" date="2014" name="Nat. Commun.">
        <title>The tobacco genome sequence and its comparison with those of tomato and potato.</title>
        <authorList>
            <person name="Sierro N."/>
            <person name="Battey J.N."/>
            <person name="Ouadi S."/>
            <person name="Bakaher N."/>
            <person name="Bovet L."/>
            <person name="Willig A."/>
            <person name="Goepfert S."/>
            <person name="Peitsch M.C."/>
            <person name="Ivanov N.V."/>
        </authorList>
    </citation>
    <scope>NUCLEOTIDE SEQUENCE [LARGE SCALE GENOMIC DNA]</scope>
</reference>
<reference evidence="2" key="2">
    <citation type="submission" date="2025-08" db="UniProtKB">
        <authorList>
            <consortium name="RefSeq"/>
        </authorList>
    </citation>
    <scope>IDENTIFICATION</scope>
    <source>
        <tissue evidence="2">Leaf</tissue>
    </source>
</reference>
<name>A0A1S4BEN7_TOBAC</name>
<dbReference type="AlphaFoldDB" id="A0A1S4BEN7"/>
<dbReference type="KEGG" id="nta:107807430"/>
<evidence type="ECO:0000313" key="2">
    <source>
        <dbReference type="RefSeq" id="XP_016487281.1"/>
    </source>
</evidence>
<gene>
    <name evidence="2" type="primary">LOC107807430</name>
</gene>
<keyword evidence="1" id="KW-1185">Reference proteome</keyword>
<sequence>MHLHFCLCQYHLTISMGLSLKKFANDEQKDNVGPMIKEFYESHFKNTEKWSFAQFCRAVCLTVEDINGKLGSTQFRVPKIEELQRLYDKYHIHKGSKSLTKEEYENMLKEIILDTEVTGSGAKDILLYLFGFPVTALFIKQSIIPRAISNEIFIPGITSATVFLLAKLHKI</sequence>
<dbReference type="PANTHER" id="PTHR37216">
    <property type="entry name" value="EXPRESSED PROTEIN"/>
    <property type="match status" value="1"/>
</dbReference>
<dbReference type="RefSeq" id="XP_016487281.1">
    <property type="nucleotide sequence ID" value="XM_016631795.1"/>
</dbReference>
<protein>
    <submittedName>
        <fullName evidence="2">Uncharacterized protein LOC107807430</fullName>
    </submittedName>
</protein>
<accession>A0A1S4BEN7</accession>
<dbReference type="RefSeq" id="XP_016487281.1">
    <property type="nucleotide sequence ID" value="XM_016631795.2"/>
</dbReference>
<dbReference type="InterPro" id="IPR057196">
    <property type="entry name" value="DUF7874"/>
</dbReference>